<evidence type="ECO:0000259" key="10">
    <source>
        <dbReference type="Pfam" id="PF00365"/>
    </source>
</evidence>
<name>A0A0K2SGV4_LIMPI</name>
<dbReference type="PIRSF" id="PIRSF000532">
    <property type="entry name" value="ATP_PFK_prok"/>
    <property type="match status" value="1"/>
</dbReference>
<dbReference type="InterPro" id="IPR012003">
    <property type="entry name" value="ATP_PFK_prok-type"/>
</dbReference>
<evidence type="ECO:0000256" key="2">
    <source>
        <dbReference type="ARBA" id="ARBA00004679"/>
    </source>
</evidence>
<dbReference type="InterPro" id="IPR035966">
    <property type="entry name" value="PKF_sf"/>
</dbReference>
<comment type="pathway">
    <text evidence="2">Carbohydrate degradation; glycolysis; D-glyceraldehyde 3-phosphate and glycerone phosphate from D-glucose: step 3/4.</text>
</comment>
<keyword evidence="12" id="KW-1185">Reference proteome</keyword>
<dbReference type="Gene3D" id="3.40.50.460">
    <property type="entry name" value="Phosphofructokinase domain"/>
    <property type="match status" value="1"/>
</dbReference>
<evidence type="ECO:0000256" key="4">
    <source>
        <dbReference type="ARBA" id="ARBA00022679"/>
    </source>
</evidence>
<dbReference type="RefSeq" id="WP_068133806.1">
    <property type="nucleotide sequence ID" value="NZ_AP014924.1"/>
</dbReference>
<dbReference type="PANTHER" id="PTHR13697">
    <property type="entry name" value="PHOSPHOFRUCTOKINASE"/>
    <property type="match status" value="1"/>
</dbReference>
<dbReference type="GO" id="GO:0006002">
    <property type="term" value="P:fructose 6-phosphate metabolic process"/>
    <property type="evidence" value="ECO:0007669"/>
    <property type="project" value="InterPro"/>
</dbReference>
<proteinExistence type="inferred from homology"/>
<dbReference type="UniPathway" id="UPA00109">
    <property type="reaction ID" value="UER00182"/>
</dbReference>
<accession>A0A0K2SGV4</accession>
<dbReference type="OrthoDB" id="9802503at2"/>
<evidence type="ECO:0000256" key="5">
    <source>
        <dbReference type="ARBA" id="ARBA00022723"/>
    </source>
</evidence>
<dbReference type="GO" id="GO:0030388">
    <property type="term" value="P:fructose 1,6-bisphosphate metabolic process"/>
    <property type="evidence" value="ECO:0007669"/>
    <property type="project" value="TreeGrafter"/>
</dbReference>
<dbReference type="InterPro" id="IPR022953">
    <property type="entry name" value="ATP_PFK"/>
</dbReference>
<dbReference type="InterPro" id="IPR000023">
    <property type="entry name" value="Phosphofructokinase_dom"/>
</dbReference>
<dbReference type="GO" id="GO:0070095">
    <property type="term" value="F:fructose-6-phosphate binding"/>
    <property type="evidence" value="ECO:0007669"/>
    <property type="project" value="TreeGrafter"/>
</dbReference>
<dbReference type="STRING" id="1555112.LIP_0489"/>
<feature type="domain" description="Phosphofructokinase" evidence="10">
    <location>
        <begin position="4"/>
        <end position="325"/>
    </location>
</feature>
<dbReference type="GO" id="GO:0048029">
    <property type="term" value="F:monosaccharide binding"/>
    <property type="evidence" value="ECO:0007669"/>
    <property type="project" value="TreeGrafter"/>
</dbReference>
<reference evidence="12" key="1">
    <citation type="submission" date="2015-07" db="EMBL/GenBank/DDBJ databases">
        <title>Complete genome sequence and phylogenetic analysis of Limnochorda pilosa.</title>
        <authorList>
            <person name="Watanabe M."/>
            <person name="Kojima H."/>
            <person name="Fukui M."/>
        </authorList>
    </citation>
    <scope>NUCLEOTIDE SEQUENCE [LARGE SCALE GENOMIC DNA]</scope>
    <source>
        <strain evidence="12">HC45</strain>
    </source>
</reference>
<dbReference type="KEGG" id="lpil:LIP_0489"/>
<dbReference type="EMBL" id="AP014924">
    <property type="protein sequence ID" value="BAS26346.1"/>
    <property type="molecule type" value="Genomic_DNA"/>
</dbReference>
<dbReference type="PANTHER" id="PTHR13697:SF52">
    <property type="entry name" value="ATP-DEPENDENT 6-PHOSPHOFRUCTOKINASE 3"/>
    <property type="match status" value="1"/>
</dbReference>
<keyword evidence="6 11" id="KW-0418">Kinase</keyword>
<dbReference type="PRINTS" id="PR00476">
    <property type="entry name" value="PHFRCTKINASE"/>
</dbReference>
<dbReference type="AlphaFoldDB" id="A0A0K2SGV4"/>
<evidence type="ECO:0000256" key="8">
    <source>
        <dbReference type="ARBA" id="ARBA00023152"/>
    </source>
</evidence>
<dbReference type="GO" id="GO:0046872">
    <property type="term" value="F:metal ion binding"/>
    <property type="evidence" value="ECO:0007669"/>
    <property type="project" value="UniProtKB-KW"/>
</dbReference>
<comment type="cofactor">
    <cofactor evidence="1">
        <name>Mg(2+)</name>
        <dbReference type="ChEBI" id="CHEBI:18420"/>
    </cofactor>
</comment>
<dbReference type="GO" id="GO:0003872">
    <property type="term" value="F:6-phosphofructokinase activity"/>
    <property type="evidence" value="ECO:0007669"/>
    <property type="project" value="InterPro"/>
</dbReference>
<dbReference type="Pfam" id="PF00365">
    <property type="entry name" value="PFK"/>
    <property type="match status" value="1"/>
</dbReference>
<comment type="similarity">
    <text evidence="9">Belongs to the phosphofructokinase type A (PFKA) family.</text>
</comment>
<evidence type="ECO:0000313" key="12">
    <source>
        <dbReference type="Proteomes" id="UP000065807"/>
    </source>
</evidence>
<dbReference type="GO" id="GO:0061621">
    <property type="term" value="P:canonical glycolysis"/>
    <property type="evidence" value="ECO:0007669"/>
    <property type="project" value="TreeGrafter"/>
</dbReference>
<dbReference type="SUPFAM" id="SSF53784">
    <property type="entry name" value="Phosphofructokinase"/>
    <property type="match status" value="1"/>
</dbReference>
<evidence type="ECO:0000256" key="7">
    <source>
        <dbReference type="ARBA" id="ARBA00022842"/>
    </source>
</evidence>
<keyword evidence="4" id="KW-0808">Transferase</keyword>
<dbReference type="GO" id="GO:0042802">
    <property type="term" value="F:identical protein binding"/>
    <property type="evidence" value="ECO:0007669"/>
    <property type="project" value="TreeGrafter"/>
</dbReference>
<dbReference type="Proteomes" id="UP000065807">
    <property type="component" value="Chromosome"/>
</dbReference>
<evidence type="ECO:0000256" key="1">
    <source>
        <dbReference type="ARBA" id="ARBA00001946"/>
    </source>
</evidence>
<organism evidence="11 12">
    <name type="scientific">Limnochorda pilosa</name>
    <dbReference type="NCBI Taxonomy" id="1555112"/>
    <lineage>
        <taxon>Bacteria</taxon>
        <taxon>Bacillati</taxon>
        <taxon>Bacillota</taxon>
        <taxon>Limnochordia</taxon>
        <taxon>Limnochordales</taxon>
        <taxon>Limnochordaceae</taxon>
        <taxon>Limnochorda</taxon>
    </lineage>
</organism>
<keyword evidence="7" id="KW-0460">Magnesium</keyword>
<sequence length="386" mass="40871">MIKKIALMTGGGDCAGINAFIAAAVRRGVEGYGAEFLGIRKAFEGAAADNIEEHLIPLDKEAVVGLENKPSSILASSRFNPFSDANRSRNVPQKLLENLKRIGVDAVLATGGDDTIGSAMGLAEMGFPVVAAPKSVDNDVSGTDTMLGFKTAVAFGATAFRSTAESARTHSRISLVEIMGREAGWLALEIGIAGGADVILIPEKAVDLAGLMGRIETIYRRQGYVNIAVAEGLKISPEDPLLQEARAEIPVVRALLEEDLGRDAHGNPKLGGVGQLLRRIICHRLGLKKLEKVRATDLGYTLRGLAPIADDVILGTRFGLAAVDYLFAGVTGRMTGLQGTRIVPVPFADALVPKTVDWLDQELESAGVYCQRSAEAAWGRVRETGG</sequence>
<evidence type="ECO:0000313" key="11">
    <source>
        <dbReference type="EMBL" id="BAS26346.1"/>
    </source>
</evidence>
<evidence type="ECO:0000256" key="6">
    <source>
        <dbReference type="ARBA" id="ARBA00022777"/>
    </source>
</evidence>
<protein>
    <submittedName>
        <fullName evidence="11">6-phosphofructokinase</fullName>
    </submittedName>
</protein>
<reference evidence="12" key="2">
    <citation type="journal article" date="2016" name="Int. J. Syst. Evol. Microbiol.">
        <title>Complete genome sequence and cell structure of Limnochorda pilosa, a Gram-negative spore-former within the phylum Firmicutes.</title>
        <authorList>
            <person name="Watanabe M."/>
            <person name="Kojima H."/>
            <person name="Fukui M."/>
        </authorList>
    </citation>
    <scope>NUCLEOTIDE SEQUENCE [LARGE SCALE GENOMIC DNA]</scope>
    <source>
        <strain evidence="12">HC45</strain>
    </source>
</reference>
<dbReference type="GO" id="GO:0016208">
    <property type="term" value="F:AMP binding"/>
    <property type="evidence" value="ECO:0007669"/>
    <property type="project" value="TreeGrafter"/>
</dbReference>
<gene>
    <name evidence="11" type="ORF">LIP_0489</name>
</gene>
<dbReference type="Gene3D" id="3.40.50.450">
    <property type="match status" value="1"/>
</dbReference>
<dbReference type="GO" id="GO:0005945">
    <property type="term" value="C:6-phosphofructokinase complex"/>
    <property type="evidence" value="ECO:0007669"/>
    <property type="project" value="TreeGrafter"/>
</dbReference>
<dbReference type="GO" id="GO:0005524">
    <property type="term" value="F:ATP binding"/>
    <property type="evidence" value="ECO:0007669"/>
    <property type="project" value="InterPro"/>
</dbReference>
<keyword evidence="8" id="KW-0324">Glycolysis</keyword>
<dbReference type="NCBIfam" id="NF002872">
    <property type="entry name" value="PRK03202.1"/>
    <property type="match status" value="1"/>
</dbReference>
<evidence type="ECO:0000256" key="3">
    <source>
        <dbReference type="ARBA" id="ARBA00022490"/>
    </source>
</evidence>
<evidence type="ECO:0000256" key="9">
    <source>
        <dbReference type="ARBA" id="ARBA00038478"/>
    </source>
</evidence>
<keyword evidence="5" id="KW-0479">Metal-binding</keyword>
<keyword evidence="3" id="KW-0963">Cytoplasm</keyword>